<dbReference type="Gene3D" id="1.10.560.10">
    <property type="entry name" value="GroEL-like equatorial domain"/>
    <property type="match status" value="1"/>
</dbReference>
<evidence type="ECO:0000313" key="3">
    <source>
        <dbReference type="EMBL" id="CAB4143409.1"/>
    </source>
</evidence>
<dbReference type="InterPro" id="IPR001844">
    <property type="entry name" value="Cpn60/GroEL"/>
</dbReference>
<gene>
    <name evidence="3" type="ORF">UFOVP449_181</name>
</gene>
<dbReference type="EMBL" id="LR796420">
    <property type="protein sequence ID" value="CAB4143409.1"/>
    <property type="molecule type" value="Genomic_DNA"/>
</dbReference>
<dbReference type="InterPro" id="IPR027410">
    <property type="entry name" value="TCP-1-like_intermed_sf"/>
</dbReference>
<protein>
    <submittedName>
        <fullName evidence="3">GroL Chaperonin GroEL (HSP60 family)</fullName>
    </submittedName>
</protein>
<dbReference type="InterPro" id="IPR002423">
    <property type="entry name" value="Cpn60/GroEL/TCP-1"/>
</dbReference>
<keyword evidence="2" id="KW-0143">Chaperone</keyword>
<accession>A0A6J5MIA6</accession>
<name>A0A6J5MIA6_9CAUD</name>
<dbReference type="SUPFAM" id="SSF48592">
    <property type="entry name" value="GroEL equatorial domain-like"/>
    <property type="match status" value="1"/>
</dbReference>
<comment type="similarity">
    <text evidence="1">Belongs to the chaperonin (HSP60) family.</text>
</comment>
<dbReference type="NCBIfam" id="NF009488">
    <property type="entry name" value="PRK12850.1"/>
    <property type="match status" value="1"/>
</dbReference>
<dbReference type="Pfam" id="PF00118">
    <property type="entry name" value="Cpn60_TCP1"/>
    <property type="match status" value="1"/>
</dbReference>
<dbReference type="NCBIfam" id="TIGR02348">
    <property type="entry name" value="GroEL"/>
    <property type="match status" value="1"/>
</dbReference>
<dbReference type="GO" id="GO:0140662">
    <property type="term" value="F:ATP-dependent protein folding chaperone"/>
    <property type="evidence" value="ECO:0007669"/>
    <property type="project" value="InterPro"/>
</dbReference>
<proteinExistence type="inferred from homology"/>
<dbReference type="SUPFAM" id="SSF54849">
    <property type="entry name" value="GroEL-intermediate domain like"/>
    <property type="match status" value="1"/>
</dbReference>
<dbReference type="Gene3D" id="3.30.260.10">
    <property type="entry name" value="TCP-1-like chaperonin intermediate domain"/>
    <property type="match status" value="1"/>
</dbReference>
<dbReference type="NCBIfam" id="NF009489">
    <property type="entry name" value="PRK12851.1"/>
    <property type="match status" value="1"/>
</dbReference>
<dbReference type="PRINTS" id="PR00298">
    <property type="entry name" value="CHAPERONIN60"/>
</dbReference>
<evidence type="ECO:0000256" key="1">
    <source>
        <dbReference type="ARBA" id="ARBA00006607"/>
    </source>
</evidence>
<dbReference type="PANTHER" id="PTHR45633">
    <property type="entry name" value="60 KDA HEAT SHOCK PROTEIN, MITOCHONDRIAL"/>
    <property type="match status" value="1"/>
</dbReference>
<dbReference type="InterPro" id="IPR027413">
    <property type="entry name" value="GROEL-like_equatorial_sf"/>
</dbReference>
<dbReference type="FunFam" id="3.50.7.10:FF:000001">
    <property type="entry name" value="60 kDa chaperonin"/>
    <property type="match status" value="1"/>
</dbReference>
<dbReference type="NCBIfam" id="NF009487">
    <property type="entry name" value="PRK12849.1"/>
    <property type="match status" value="1"/>
</dbReference>
<evidence type="ECO:0000256" key="2">
    <source>
        <dbReference type="ARBA" id="ARBA00023186"/>
    </source>
</evidence>
<dbReference type="CDD" id="cd03344">
    <property type="entry name" value="GroEL"/>
    <property type="match status" value="1"/>
</dbReference>
<dbReference type="HAMAP" id="MF_00600">
    <property type="entry name" value="CH60"/>
    <property type="match status" value="1"/>
</dbReference>
<dbReference type="Gene3D" id="3.50.7.10">
    <property type="entry name" value="GroEL"/>
    <property type="match status" value="1"/>
</dbReference>
<organism evidence="3">
    <name type="scientific">uncultured Caudovirales phage</name>
    <dbReference type="NCBI Taxonomy" id="2100421"/>
    <lineage>
        <taxon>Viruses</taxon>
        <taxon>Duplodnaviria</taxon>
        <taxon>Heunggongvirae</taxon>
        <taxon>Uroviricota</taxon>
        <taxon>Caudoviricetes</taxon>
        <taxon>Peduoviridae</taxon>
        <taxon>Maltschvirus</taxon>
        <taxon>Maltschvirus maltsch</taxon>
    </lineage>
</organism>
<dbReference type="GO" id="GO:0005524">
    <property type="term" value="F:ATP binding"/>
    <property type="evidence" value="ECO:0007669"/>
    <property type="project" value="InterPro"/>
</dbReference>
<dbReference type="InterPro" id="IPR027409">
    <property type="entry name" value="GroEL-like_apical_dom_sf"/>
</dbReference>
<dbReference type="NCBIfam" id="NF000592">
    <property type="entry name" value="PRK00013.1"/>
    <property type="match status" value="1"/>
</dbReference>
<sequence length="537" mass="57230">MAKTIKFDVEARLGLKNGVDKLANAVKVTLGPKGRNVILQKEFGAPHVTKDGVSVAKEIELEDPIENIGAQLVKEVASKTADEAGDGTTTATVLAQEIYALGSKNVAAGSNPMELKRGIEAGVELIVEELRKISKKVSTNKEIEQVATVSANNDTEIGKMIADAMEKIGKDGIITVEEAKGTDTSVKVVEGMQIDKGYSSPYFVTNQESMEAELESPYILLYDKRISAMKDILPLLEQVAQTGKALLIISEDVDGEALASLVVNKMRGTLKVCAVKAPAFGDRRKEILNDIAVLTGGEVVSEELGHKLENVKLNQLGKAEKVNIDKDTTTIINGAGKPEDIAARIETIKTQIEKTTSDYEREQMQTRLSKLSGGVAIIYIGATTETELKEKKDRVDDALHATRAAVSEGIVPGGGTALLRVQHVLDSIKKTGTDFGIGVDIVRKACEAPLRTIIQNGGGQAEVVINSVKGGKGNYGYDARTETFGDMVGAGIIDPTKVTRLALQNAASIAGLLLTTECVVGKTKEKDTQPKGMGGMM</sequence>
<reference evidence="3" key="1">
    <citation type="submission" date="2020-04" db="EMBL/GenBank/DDBJ databases">
        <authorList>
            <person name="Chiriac C."/>
            <person name="Salcher M."/>
            <person name="Ghai R."/>
            <person name="Kavagutti S V."/>
        </authorList>
    </citation>
    <scope>NUCLEOTIDE SEQUENCE</scope>
</reference>
<dbReference type="GO" id="GO:0042026">
    <property type="term" value="P:protein refolding"/>
    <property type="evidence" value="ECO:0007669"/>
    <property type="project" value="InterPro"/>
</dbReference>
<dbReference type="SUPFAM" id="SSF52029">
    <property type="entry name" value="GroEL apical domain-like"/>
    <property type="match status" value="1"/>
</dbReference>